<sequence length="183" mass="21097">MRLPVSGTVSRGDLREDVAYYVGKEKDGSFVKQSPVEVSRNVLYRGKERYNIYCSSCHGGVGDGKGVILNYGLIPPTFHSDRLRSIEDGYIYDVITNGIRTMPSYRHSVPVQDRWAIILYVRALQRSQNARVQDIPDDVKRSWWASLAFLNLSSQYIRKHGDLEKIITVEHFHDMGRRSEVFW</sequence>
<evidence type="ECO:0000313" key="7">
    <source>
        <dbReference type="EMBL" id="KAK3582435.1"/>
    </source>
</evidence>
<evidence type="ECO:0000256" key="3">
    <source>
        <dbReference type="ARBA" id="ARBA00022723"/>
    </source>
</evidence>
<dbReference type="Pfam" id="PF13442">
    <property type="entry name" value="Cytochrome_CBB3"/>
    <property type="match status" value="1"/>
</dbReference>
<name>A0AAE0VMS4_9BIVA</name>
<dbReference type="InterPro" id="IPR036909">
    <property type="entry name" value="Cyt_c-like_dom_sf"/>
</dbReference>
<gene>
    <name evidence="7" type="ORF">CHS0354_023981</name>
</gene>
<dbReference type="Gene3D" id="1.10.760.10">
    <property type="entry name" value="Cytochrome c-like domain"/>
    <property type="match status" value="1"/>
</dbReference>
<protein>
    <recommendedName>
        <fullName evidence="6">Cytochrome c domain-containing protein</fullName>
    </recommendedName>
</protein>
<keyword evidence="8" id="KW-1185">Reference proteome</keyword>
<evidence type="ECO:0000256" key="2">
    <source>
        <dbReference type="ARBA" id="ARBA00022617"/>
    </source>
</evidence>
<dbReference type="SUPFAM" id="SSF46626">
    <property type="entry name" value="Cytochrome c"/>
    <property type="match status" value="1"/>
</dbReference>
<dbReference type="AlphaFoldDB" id="A0AAE0VMS4"/>
<keyword evidence="2 5" id="KW-0349">Heme</keyword>
<reference evidence="7" key="3">
    <citation type="submission" date="2023-05" db="EMBL/GenBank/DDBJ databases">
        <authorList>
            <person name="Smith C.H."/>
        </authorList>
    </citation>
    <scope>NUCLEOTIDE SEQUENCE</scope>
    <source>
        <strain evidence="7">CHS0354</strain>
        <tissue evidence="7">Mantle</tissue>
    </source>
</reference>
<evidence type="ECO:0000259" key="6">
    <source>
        <dbReference type="PROSITE" id="PS51007"/>
    </source>
</evidence>
<comment type="similarity">
    <text evidence="1">Belongs to the cytochrome c family.</text>
</comment>
<dbReference type="PANTHER" id="PTHR40394:SF2">
    <property type="entry name" value="QUINOL:CYTOCHROME C OXIDOREDUCTASE MEMBRANE PROTEIN"/>
    <property type="match status" value="1"/>
</dbReference>
<evidence type="ECO:0000313" key="8">
    <source>
        <dbReference type="Proteomes" id="UP001195483"/>
    </source>
</evidence>
<feature type="domain" description="Cytochrome c" evidence="6">
    <location>
        <begin position="41"/>
        <end position="125"/>
    </location>
</feature>
<dbReference type="GO" id="GO:0020037">
    <property type="term" value="F:heme binding"/>
    <property type="evidence" value="ECO:0007669"/>
    <property type="project" value="InterPro"/>
</dbReference>
<evidence type="ECO:0000256" key="4">
    <source>
        <dbReference type="ARBA" id="ARBA00023004"/>
    </source>
</evidence>
<dbReference type="PANTHER" id="PTHR40394">
    <property type="entry name" value="LIPOPROTEIN-RELATED"/>
    <property type="match status" value="1"/>
</dbReference>
<keyword evidence="3 5" id="KW-0479">Metal-binding</keyword>
<comment type="caution">
    <text evidence="7">The sequence shown here is derived from an EMBL/GenBank/DDBJ whole genome shotgun (WGS) entry which is preliminary data.</text>
</comment>
<organism evidence="7 8">
    <name type="scientific">Potamilus streckersoni</name>
    <dbReference type="NCBI Taxonomy" id="2493646"/>
    <lineage>
        <taxon>Eukaryota</taxon>
        <taxon>Metazoa</taxon>
        <taxon>Spiralia</taxon>
        <taxon>Lophotrochozoa</taxon>
        <taxon>Mollusca</taxon>
        <taxon>Bivalvia</taxon>
        <taxon>Autobranchia</taxon>
        <taxon>Heteroconchia</taxon>
        <taxon>Palaeoheterodonta</taxon>
        <taxon>Unionida</taxon>
        <taxon>Unionoidea</taxon>
        <taxon>Unionidae</taxon>
        <taxon>Ambleminae</taxon>
        <taxon>Lampsilini</taxon>
        <taxon>Potamilus</taxon>
    </lineage>
</organism>
<reference evidence="7" key="2">
    <citation type="journal article" date="2021" name="Genome Biol. Evol.">
        <title>Developing a high-quality reference genome for a parasitic bivalve with doubly uniparental inheritance (Bivalvia: Unionida).</title>
        <authorList>
            <person name="Smith C.H."/>
        </authorList>
    </citation>
    <scope>NUCLEOTIDE SEQUENCE</scope>
    <source>
        <strain evidence="7">CHS0354</strain>
        <tissue evidence="7">Mantle</tissue>
    </source>
</reference>
<evidence type="ECO:0000256" key="1">
    <source>
        <dbReference type="ARBA" id="ARBA00006488"/>
    </source>
</evidence>
<proteinExistence type="inferred from homology"/>
<reference evidence="7" key="1">
    <citation type="journal article" date="2021" name="Genome Biol. Evol.">
        <title>A High-Quality Reference Genome for a Parasitic Bivalve with Doubly Uniparental Inheritance (Bivalvia: Unionida).</title>
        <authorList>
            <person name="Smith C.H."/>
        </authorList>
    </citation>
    <scope>NUCLEOTIDE SEQUENCE</scope>
    <source>
        <strain evidence="7">CHS0354</strain>
    </source>
</reference>
<dbReference type="PROSITE" id="PS51007">
    <property type="entry name" value="CYTC"/>
    <property type="match status" value="1"/>
</dbReference>
<evidence type="ECO:0000256" key="5">
    <source>
        <dbReference type="PROSITE-ProRule" id="PRU00433"/>
    </source>
</evidence>
<keyword evidence="4 5" id="KW-0408">Iron</keyword>
<dbReference type="EMBL" id="JAEAOA010001427">
    <property type="protein sequence ID" value="KAK3582435.1"/>
    <property type="molecule type" value="Genomic_DNA"/>
</dbReference>
<dbReference type="Proteomes" id="UP001195483">
    <property type="component" value="Unassembled WGS sequence"/>
</dbReference>
<dbReference type="GO" id="GO:0046872">
    <property type="term" value="F:metal ion binding"/>
    <property type="evidence" value="ECO:0007669"/>
    <property type="project" value="UniProtKB-KW"/>
</dbReference>
<accession>A0AAE0VMS4</accession>
<dbReference type="InterPro" id="IPR009056">
    <property type="entry name" value="Cyt_c-like_dom"/>
</dbReference>
<dbReference type="GO" id="GO:0009055">
    <property type="term" value="F:electron transfer activity"/>
    <property type="evidence" value="ECO:0007669"/>
    <property type="project" value="InterPro"/>
</dbReference>